<reference evidence="1 2" key="1">
    <citation type="submission" date="2017-01" db="EMBL/GenBank/DDBJ databases">
        <title>A new Hymenobacter.</title>
        <authorList>
            <person name="Liang Y."/>
            <person name="Feng F."/>
        </authorList>
    </citation>
    <scope>NUCLEOTIDE SEQUENCE [LARGE SCALE GENOMIC DNA]</scope>
    <source>
        <strain evidence="1">MIMBbqt21</strain>
    </source>
</reference>
<evidence type="ECO:0000313" key="2">
    <source>
        <dbReference type="Proteomes" id="UP000194873"/>
    </source>
</evidence>
<gene>
    <name evidence="1" type="ORF">BXP70_28075</name>
</gene>
<sequence length="575" mass="61458">MLLLLTAPRMWAQTITWSGAQELLDRNKGSITITATTADAKGNIYLTGNFLGTVTLGNSILTTSSGNYEQDVFVAKWNKATTRFEWAVQSGILYEHDEARAIAVSGTSIYVTGVGIGSFRTSSVTRGVGEVFVAKLLDRGSTAQFVWNHQVSGLRGSSPYARSDYPTALAVSGTNVYVAGAFRSDIAHFGTVALTNINTRGFYDSFVAKLTDEGATSHFDWAKRARQRSGEWADDEITALAANGTSVYVVGTQGGNSAHSYFAKLTDAGVTARFVWRRESEYQYGAAKAQAIAVSGTSVYVAGTDRGNYFVFGFPKLVNTDGSTVNAFVLKCIDMGDQSKSEWALPVSGTSGNIQVQGLAVSGSDVYLAGSFWDTVSFGSNRLTTLPPGYFISRNEDIFVAKVTESGAIGRFAWALQAGGNYEDQIAGLVLSGQDVFVAGFAAATSYFGPFVINGSAPGSALAYNRLSIVAYITDSAMQSPMVLPTSQAARQWGVELYPNPASGQATVVMPIIQNSSSATLTLRDAVGRVLRSYFVPPSIGERRHILDLAGLPVGLYALHVQVGSKQIVRWLTIH</sequence>
<dbReference type="EMBL" id="MTSE01000053">
    <property type="protein sequence ID" value="OUJ68305.1"/>
    <property type="molecule type" value="Genomic_DNA"/>
</dbReference>
<name>A0A2C9ZTS8_9BACT</name>
<dbReference type="AlphaFoldDB" id="A0A2C9ZTS8"/>
<evidence type="ECO:0000313" key="1">
    <source>
        <dbReference type="EMBL" id="OUJ68305.1"/>
    </source>
</evidence>
<dbReference type="PANTHER" id="PTHR35580">
    <property type="entry name" value="CELL SURFACE GLYCOPROTEIN (S-LAYER PROTEIN)-LIKE PROTEIN"/>
    <property type="match status" value="1"/>
</dbReference>
<protein>
    <recommendedName>
        <fullName evidence="3">Secretion system C-terminal sorting domain-containing protein</fullName>
    </recommendedName>
</protein>
<proteinExistence type="predicted"/>
<accession>A0A2C9ZTS8</accession>
<dbReference type="PANTHER" id="PTHR35580:SF1">
    <property type="entry name" value="PHYTASE-LIKE DOMAIN-CONTAINING PROTEIN"/>
    <property type="match status" value="1"/>
</dbReference>
<dbReference type="Proteomes" id="UP000194873">
    <property type="component" value="Unassembled WGS sequence"/>
</dbReference>
<keyword evidence="2" id="KW-1185">Reference proteome</keyword>
<organism evidence="1 2">
    <name type="scientific">Hymenobacter crusticola</name>
    <dbReference type="NCBI Taxonomy" id="1770526"/>
    <lineage>
        <taxon>Bacteria</taxon>
        <taxon>Pseudomonadati</taxon>
        <taxon>Bacteroidota</taxon>
        <taxon>Cytophagia</taxon>
        <taxon>Cytophagales</taxon>
        <taxon>Hymenobacteraceae</taxon>
        <taxon>Hymenobacter</taxon>
    </lineage>
</organism>
<comment type="caution">
    <text evidence="1">The sequence shown here is derived from an EMBL/GenBank/DDBJ whole genome shotgun (WGS) entry which is preliminary data.</text>
</comment>
<evidence type="ECO:0008006" key="3">
    <source>
        <dbReference type="Google" id="ProtNLM"/>
    </source>
</evidence>
<dbReference type="InterPro" id="IPR052918">
    <property type="entry name" value="Motility_Chemotaxis_Reg"/>
</dbReference>